<dbReference type="SUPFAM" id="SSF56112">
    <property type="entry name" value="Protein kinase-like (PK-like)"/>
    <property type="match status" value="1"/>
</dbReference>
<evidence type="ECO:0000256" key="2">
    <source>
        <dbReference type="ARBA" id="ARBA00012513"/>
    </source>
</evidence>
<comment type="caution">
    <text evidence="14">The sequence shown here is derived from an EMBL/GenBank/DDBJ whole genome shotgun (WGS) entry which is preliminary data.</text>
</comment>
<dbReference type="Pfam" id="PF22956">
    <property type="entry name" value="VPS15-like_hel"/>
    <property type="match status" value="1"/>
</dbReference>
<dbReference type="GO" id="GO:0006623">
    <property type="term" value="P:protein targeting to vacuole"/>
    <property type="evidence" value="ECO:0007669"/>
    <property type="project" value="TreeGrafter"/>
</dbReference>
<feature type="compositionally biased region" description="Low complexity" evidence="12">
    <location>
        <begin position="909"/>
        <end position="918"/>
    </location>
</feature>
<dbReference type="GO" id="GO:0045324">
    <property type="term" value="P:late endosome to vacuole transport"/>
    <property type="evidence" value="ECO:0007669"/>
    <property type="project" value="InterPro"/>
</dbReference>
<evidence type="ECO:0000256" key="9">
    <source>
        <dbReference type="ARBA" id="ARBA00022840"/>
    </source>
</evidence>
<evidence type="ECO:0000256" key="1">
    <source>
        <dbReference type="ARBA" id="ARBA00004419"/>
    </source>
</evidence>
<dbReference type="Gene3D" id="1.25.10.10">
    <property type="entry name" value="Leucine-rich Repeat Variant"/>
    <property type="match status" value="2"/>
</dbReference>
<gene>
    <name evidence="14" type="primary">PIK3R4</name>
    <name evidence="14" type="ORF">CDAR_596421</name>
</gene>
<evidence type="ECO:0000256" key="11">
    <source>
        <dbReference type="PROSITE-ProRule" id="PRU00221"/>
    </source>
</evidence>
<dbReference type="PROSITE" id="PS50082">
    <property type="entry name" value="WD_REPEATS_2"/>
    <property type="match status" value="3"/>
</dbReference>
<dbReference type="Pfam" id="PF00400">
    <property type="entry name" value="WD40"/>
    <property type="match status" value="3"/>
</dbReference>
<reference evidence="14 15" key="1">
    <citation type="submission" date="2021-06" db="EMBL/GenBank/DDBJ databases">
        <title>Caerostris darwini draft genome.</title>
        <authorList>
            <person name="Kono N."/>
            <person name="Arakawa K."/>
        </authorList>
    </citation>
    <scope>NUCLEOTIDE SEQUENCE [LARGE SCALE GENOMIC DNA]</scope>
</reference>
<evidence type="ECO:0000256" key="5">
    <source>
        <dbReference type="ARBA" id="ARBA00022679"/>
    </source>
</evidence>
<dbReference type="GO" id="GO:0034272">
    <property type="term" value="C:phosphatidylinositol 3-kinase complex, class III, type II"/>
    <property type="evidence" value="ECO:0007669"/>
    <property type="project" value="TreeGrafter"/>
</dbReference>
<dbReference type="GO" id="GO:0071561">
    <property type="term" value="C:nucleus-vacuole junction"/>
    <property type="evidence" value="ECO:0007669"/>
    <property type="project" value="TreeGrafter"/>
</dbReference>
<dbReference type="SUPFAM" id="SSF48371">
    <property type="entry name" value="ARM repeat"/>
    <property type="match status" value="1"/>
</dbReference>
<feature type="repeat" description="WD" evidence="11">
    <location>
        <begin position="1348"/>
        <end position="1381"/>
    </location>
</feature>
<dbReference type="InterPro" id="IPR015943">
    <property type="entry name" value="WD40/YVTN_repeat-like_dom_sf"/>
</dbReference>
<organism evidence="14 15">
    <name type="scientific">Caerostris darwini</name>
    <dbReference type="NCBI Taxonomy" id="1538125"/>
    <lineage>
        <taxon>Eukaryota</taxon>
        <taxon>Metazoa</taxon>
        <taxon>Ecdysozoa</taxon>
        <taxon>Arthropoda</taxon>
        <taxon>Chelicerata</taxon>
        <taxon>Arachnida</taxon>
        <taxon>Araneae</taxon>
        <taxon>Araneomorphae</taxon>
        <taxon>Entelegynae</taxon>
        <taxon>Araneoidea</taxon>
        <taxon>Araneidae</taxon>
        <taxon>Caerostris</taxon>
    </lineage>
</organism>
<dbReference type="PROSITE" id="PS50011">
    <property type="entry name" value="PROTEIN_KINASE_DOM"/>
    <property type="match status" value="1"/>
</dbReference>
<dbReference type="GO" id="GO:0005770">
    <property type="term" value="C:late endosome"/>
    <property type="evidence" value="ECO:0007669"/>
    <property type="project" value="TreeGrafter"/>
</dbReference>
<dbReference type="GO" id="GO:0005524">
    <property type="term" value="F:ATP binding"/>
    <property type="evidence" value="ECO:0007669"/>
    <property type="project" value="UniProtKB-KW"/>
</dbReference>
<name>A0AAV4UTA8_9ARAC</name>
<dbReference type="SMART" id="SM00220">
    <property type="entry name" value="S_TKc"/>
    <property type="match status" value="1"/>
</dbReference>
<keyword evidence="15" id="KW-1185">Reference proteome</keyword>
<keyword evidence="3" id="KW-0723">Serine/threonine-protein kinase</keyword>
<dbReference type="PANTHER" id="PTHR17583:SF0">
    <property type="entry name" value="PHOSPHOINOSITIDE 3-KINASE REGULATORY SUBUNIT 4"/>
    <property type="match status" value="1"/>
</dbReference>
<dbReference type="GO" id="GO:0034271">
    <property type="term" value="C:phosphatidylinositol 3-kinase complex, class III, type I"/>
    <property type="evidence" value="ECO:0007669"/>
    <property type="project" value="TreeGrafter"/>
</dbReference>
<feature type="repeat" description="WD" evidence="11">
    <location>
        <begin position="1011"/>
        <end position="1043"/>
    </location>
</feature>
<evidence type="ECO:0000256" key="4">
    <source>
        <dbReference type="ARBA" id="ARBA00022574"/>
    </source>
</evidence>
<dbReference type="SUPFAM" id="SSF50978">
    <property type="entry name" value="WD40 repeat-like"/>
    <property type="match status" value="1"/>
</dbReference>
<dbReference type="InterPro" id="IPR011009">
    <property type="entry name" value="Kinase-like_dom_sf"/>
</dbReference>
<accession>A0AAV4UTA8</accession>
<comment type="subcellular location">
    <subcellularLocation>
        <location evidence="1">Cytoplasmic vesicle</location>
        <location evidence="1">Autophagosome</location>
    </subcellularLocation>
</comment>
<dbReference type="PROSITE" id="PS50077">
    <property type="entry name" value="HEAT_REPEAT"/>
    <property type="match status" value="1"/>
</dbReference>
<feature type="domain" description="Protein kinase" evidence="13">
    <location>
        <begin position="26"/>
        <end position="333"/>
    </location>
</feature>
<dbReference type="FunFam" id="1.10.510.10:FF:000497">
    <property type="entry name" value="Phosphoinositide 3-kinase regulatory subunit"/>
    <property type="match status" value="1"/>
</dbReference>
<evidence type="ECO:0000313" key="14">
    <source>
        <dbReference type="EMBL" id="GIY60905.1"/>
    </source>
</evidence>
<proteinExistence type="predicted"/>
<dbReference type="PANTHER" id="PTHR17583">
    <property type="entry name" value="PHOSPHOINOSITIDE 3-KINASE REGULATORY SUBUNIT 4"/>
    <property type="match status" value="1"/>
</dbReference>
<dbReference type="GO" id="GO:0016236">
    <property type="term" value="P:macroautophagy"/>
    <property type="evidence" value="ECO:0007669"/>
    <property type="project" value="InterPro"/>
</dbReference>
<protein>
    <recommendedName>
        <fullName evidence="2">non-specific serine/threonine protein kinase</fullName>
        <ecNumber evidence="2">2.7.11.1</ecNumber>
    </recommendedName>
</protein>
<dbReference type="InterPro" id="IPR055231">
    <property type="entry name" value="2AA_helical"/>
</dbReference>
<dbReference type="InterPro" id="IPR036322">
    <property type="entry name" value="WD40_repeat_dom_sf"/>
</dbReference>
<dbReference type="InterPro" id="IPR045162">
    <property type="entry name" value="Vps15-like"/>
</dbReference>
<keyword evidence="4 11" id="KW-0853">WD repeat</keyword>
<dbReference type="PROSITE" id="PS00108">
    <property type="entry name" value="PROTEIN_KINASE_ST"/>
    <property type="match status" value="1"/>
</dbReference>
<evidence type="ECO:0000256" key="12">
    <source>
        <dbReference type="SAM" id="MobiDB-lite"/>
    </source>
</evidence>
<feature type="repeat" description="HEAT" evidence="10">
    <location>
        <begin position="432"/>
        <end position="470"/>
    </location>
</feature>
<dbReference type="GO" id="GO:0004674">
    <property type="term" value="F:protein serine/threonine kinase activity"/>
    <property type="evidence" value="ECO:0007669"/>
    <property type="project" value="UniProtKB-KW"/>
</dbReference>
<dbReference type="PROSITE" id="PS50294">
    <property type="entry name" value="WD_REPEATS_REGION"/>
    <property type="match status" value="2"/>
</dbReference>
<dbReference type="EMBL" id="BPLQ01011879">
    <property type="protein sequence ID" value="GIY60905.1"/>
    <property type="molecule type" value="Genomic_DNA"/>
</dbReference>
<evidence type="ECO:0000256" key="8">
    <source>
        <dbReference type="ARBA" id="ARBA00022777"/>
    </source>
</evidence>
<keyword evidence="6" id="KW-0677">Repeat</keyword>
<dbReference type="Pfam" id="PF00069">
    <property type="entry name" value="Pkinase"/>
    <property type="match status" value="1"/>
</dbReference>
<evidence type="ECO:0000256" key="7">
    <source>
        <dbReference type="ARBA" id="ARBA00022741"/>
    </source>
</evidence>
<feature type="repeat" description="WD" evidence="11">
    <location>
        <begin position="1256"/>
        <end position="1297"/>
    </location>
</feature>
<evidence type="ECO:0000259" key="13">
    <source>
        <dbReference type="PROSITE" id="PS50011"/>
    </source>
</evidence>
<keyword evidence="7" id="KW-0547">Nucleotide-binding</keyword>
<dbReference type="EC" id="2.7.11.1" evidence="2"/>
<dbReference type="GO" id="GO:0005776">
    <property type="term" value="C:autophagosome"/>
    <property type="evidence" value="ECO:0007669"/>
    <property type="project" value="UniProtKB-SubCell"/>
</dbReference>
<dbReference type="InterPro" id="IPR001680">
    <property type="entry name" value="WD40_rpt"/>
</dbReference>
<keyword evidence="8" id="KW-0418">Kinase</keyword>
<dbReference type="InterPro" id="IPR011989">
    <property type="entry name" value="ARM-like"/>
</dbReference>
<keyword evidence="5" id="KW-0808">Transferase</keyword>
<evidence type="ECO:0000256" key="3">
    <source>
        <dbReference type="ARBA" id="ARBA00022527"/>
    </source>
</evidence>
<keyword evidence="9" id="KW-0067">ATP-binding</keyword>
<dbReference type="Gene3D" id="2.130.10.10">
    <property type="entry name" value="YVTN repeat-like/Quinoprotein amine dehydrogenase"/>
    <property type="match status" value="2"/>
</dbReference>
<dbReference type="Gene3D" id="1.10.510.10">
    <property type="entry name" value="Transferase(Phosphotransferase) domain 1"/>
    <property type="match status" value="1"/>
</dbReference>
<dbReference type="Proteomes" id="UP001054837">
    <property type="component" value="Unassembled WGS sequence"/>
</dbReference>
<evidence type="ECO:0000313" key="15">
    <source>
        <dbReference type="Proteomes" id="UP001054837"/>
    </source>
</evidence>
<dbReference type="CDD" id="cd13980">
    <property type="entry name" value="STKc_Vps15"/>
    <property type="match status" value="1"/>
</dbReference>
<dbReference type="InterPro" id="IPR016024">
    <property type="entry name" value="ARM-type_fold"/>
</dbReference>
<dbReference type="SMART" id="SM00320">
    <property type="entry name" value="WD40"/>
    <property type="match status" value="7"/>
</dbReference>
<evidence type="ECO:0000256" key="6">
    <source>
        <dbReference type="ARBA" id="ARBA00022737"/>
    </source>
</evidence>
<sequence length="1381" mass="155432">MGNQLTAIAPSQIFPVEYYLTDLPDCTFDSNLGSTRFFKVARAKHREGLIVVKVFAIRDPSLPLKAHKDRLEEIKKLLRNVPNTVPFEKFMITDKSGILIRQYVKDNLYDRISTRPFLNSIEKCWIAFQLLQCLSQCHELGVYHGDIKLENIMITSWNWVLLTDFASFKPTNLAVDNPADFSYFFDTSRRRTCCIAPERFIKTMTSSNFYSAGTATVSSSSSSSVAPSSPSLIIHADEIKTGDLTEAMDIFSLGCALAGLFTEGTCPFDFSQLLKFITGDFDPHETIQKIEDSNVKKLIQSMMQKDPAARLSASEYLELQHDKAFPEYFYTFLNGYMKSYVSVPESPDEKIYRLKKDINNIIEVITTYEKSIFVNESSNNKENVVSEGLVLIVPLVTSLLRAMKHCSAKLNALEVLKTMANYLSPEIILDRLLPYLMFLANDKYPEVRVAVIQTLTESLSLIKSIMRSDSNIFPEYILPNLAHVAHDDAVIVRMAYAENIASLAETALRFLEMTYSDMEPDPDSDALLDENERVLYNKVSYSHELQALQELVQQSVTTLLSDPENAVKQTLLERGIRRLCVFFGRQKGNDVLLSHMITYLNDKEDRHLRRAFFDAIVGVASYVGFQCCPILKPLLQQGLTDSEEFVIAKALSALTDLTEKELLQKQMLSQLLDEAIPLLIHPNLWIKQHAVGFICKVAEKSNCADVMCKIIPSLKLFVWNPEKLIPIVQVDQPVVVLAALNKPLPRSIYDYLIKLPTLRNIIECLHERKVSRSIARSGHPPSYREMEPGLLVVYNRLQSDGMTEEIEEQILLLKDHLLKVQAKKCGDLSTSSSEKESGEINLPSLPHQVHFVSLVNPNNGFEKSFHEIQNKKGSKKKTGVDSVMNEEWQHMFANTDAKAPSSPKLQHQNSDNSLSSSSKMLACGKSTDESLEIITAMDGKISPNQLSVIEDLKPNHCAPCRDELYALIHKKQEEYESDEIARLASEPEYKEEKPLSKKNIKIPSGHLIAHLHEHRGAVNRIQVIPSTPLFATCSNDGTVKIWDCDKMEGKNMANRSRLSYNRLDGPVSCMTVCQNTQSIAAASETGNIHVYRVVYDNLKSNLLYTRNLDPVEEGCVVDIDYFDTGSQSVLAYATVTGSVVGWDLRSPGTAWKLENDSHNGLITSFCTDPHHCWLVVGTARGNMICWDLRFQLPITTITHPAGSRIRNMLVHPRKRSSIFTSVQCNNEVSLWDLETQGRQMTLWSEKDIPPLTLSQQTKHSVYSMCWSFPEQGSSLLTAGSDMRIRHWDLKNPSSSHIVVAAAGESPPPTNITYNLRVIDGTEVICECCPKEEEKSSDDPNRRYPETPPVGHFDIISAISTIQTTQPLILSASKDGVVKVWK</sequence>
<dbReference type="InterPro" id="IPR000719">
    <property type="entry name" value="Prot_kinase_dom"/>
</dbReference>
<dbReference type="InterPro" id="IPR021133">
    <property type="entry name" value="HEAT_type_2"/>
</dbReference>
<evidence type="ECO:0000256" key="10">
    <source>
        <dbReference type="PROSITE-ProRule" id="PRU00103"/>
    </source>
</evidence>
<dbReference type="InterPro" id="IPR008271">
    <property type="entry name" value="Ser/Thr_kinase_AS"/>
</dbReference>
<feature type="region of interest" description="Disordered" evidence="12">
    <location>
        <begin position="895"/>
        <end position="920"/>
    </location>
</feature>